<dbReference type="STRING" id="1279009.ADICEAN_00848"/>
<comment type="caution">
    <text evidence="1">The sequence shown here is derived from an EMBL/GenBank/DDBJ whole genome shotgun (WGS) entry which is preliminary data.</text>
</comment>
<dbReference type="OrthoDB" id="9816265at2"/>
<evidence type="ECO:0000313" key="1">
    <source>
        <dbReference type="EMBL" id="EMR03977.1"/>
    </source>
</evidence>
<organism evidence="1 2">
    <name type="scientific">Cesiribacter andamanensis AMV16</name>
    <dbReference type="NCBI Taxonomy" id="1279009"/>
    <lineage>
        <taxon>Bacteria</taxon>
        <taxon>Pseudomonadati</taxon>
        <taxon>Bacteroidota</taxon>
        <taxon>Cytophagia</taxon>
        <taxon>Cytophagales</taxon>
        <taxon>Cesiribacteraceae</taxon>
        <taxon>Cesiribacter</taxon>
    </lineage>
</organism>
<dbReference type="Proteomes" id="UP000011910">
    <property type="component" value="Unassembled WGS sequence"/>
</dbReference>
<protein>
    <submittedName>
        <fullName evidence="1">Uncharacterized protein</fullName>
    </submittedName>
</protein>
<accession>M7N9M9</accession>
<dbReference type="RefSeq" id="WP_009194250.1">
    <property type="nucleotide sequence ID" value="NZ_AODQ01000013.1"/>
</dbReference>
<evidence type="ECO:0000313" key="2">
    <source>
        <dbReference type="Proteomes" id="UP000011910"/>
    </source>
</evidence>
<keyword evidence="2" id="KW-1185">Reference proteome</keyword>
<name>M7N9M9_9BACT</name>
<sequence>MEFTKEEFMGKVGRLEALLERDFSTLSGSLRKTHASAPISHSKQRLIEQLQYHDIIRQKIQHVGQFGPLLEEEFAGFTAGRPTTTAAVLPGLLELSMALLQFARLEYDEIREEIQLQLLALPSSPNPAGEAVYRQFQQEVQELIKSLGRLYLLTDPSGPEADGELSSEKLRKICQSFSMQSEREIFRSLFEEDLTPELPAEKGEDSTNIELF</sequence>
<proteinExistence type="predicted"/>
<reference evidence="1 2" key="1">
    <citation type="journal article" date="2013" name="Genome Announc.">
        <title>Draft Genome Sequence of Cesiribacter andamanensis Strain AMV16T, Isolated from a Soil Sample from a Mud Volcano in the Andaman Islands, India.</title>
        <authorList>
            <person name="Shivaji S."/>
            <person name="Ara S."/>
            <person name="Begum Z."/>
            <person name="Srinivas T.N."/>
            <person name="Singh A."/>
            <person name="Kumar Pinnaka A."/>
        </authorList>
    </citation>
    <scope>NUCLEOTIDE SEQUENCE [LARGE SCALE GENOMIC DNA]</scope>
    <source>
        <strain evidence="1 2">AMV16</strain>
    </source>
</reference>
<dbReference type="AlphaFoldDB" id="M7N9M9"/>
<dbReference type="EMBL" id="AODQ01000013">
    <property type="protein sequence ID" value="EMR03977.1"/>
    <property type="molecule type" value="Genomic_DNA"/>
</dbReference>
<gene>
    <name evidence="1" type="ORF">ADICEAN_00848</name>
</gene>